<evidence type="ECO:0000256" key="9">
    <source>
        <dbReference type="ARBA" id="ARBA00022840"/>
    </source>
</evidence>
<comment type="catalytic activity">
    <reaction evidence="12">
        <text>ATP + H2O = ADP + phosphate + H(+)</text>
        <dbReference type="Rhea" id="RHEA:13065"/>
        <dbReference type="ChEBI" id="CHEBI:15377"/>
        <dbReference type="ChEBI" id="CHEBI:15378"/>
        <dbReference type="ChEBI" id="CHEBI:30616"/>
        <dbReference type="ChEBI" id="CHEBI:43474"/>
        <dbReference type="ChEBI" id="CHEBI:456216"/>
        <dbReference type="EC" id="3.6.4.13"/>
    </reaction>
</comment>
<dbReference type="InterPro" id="IPR041082">
    <property type="entry name" value="Suv3_C_1"/>
</dbReference>
<dbReference type="FunFam" id="3.40.50.300:FF:000446">
    <property type="entry name" value="ATP-dependent RNA helicase SUPV3L1, mitochondrial"/>
    <property type="match status" value="1"/>
</dbReference>
<feature type="domain" description="Helicase C-terminal" evidence="14">
    <location>
        <begin position="370"/>
        <end position="538"/>
    </location>
</feature>
<dbReference type="InterPro" id="IPR041453">
    <property type="entry name" value="Suv3_N"/>
</dbReference>
<dbReference type="SUPFAM" id="SSF52540">
    <property type="entry name" value="P-loop containing nucleoside triphosphate hydrolases"/>
    <property type="match status" value="2"/>
</dbReference>
<reference evidence="15" key="1">
    <citation type="journal article" date="2023" name="G3 (Bethesda)">
        <title>A reference genome for the long-term kleptoplast-retaining sea slug Elysia crispata morphotype clarki.</title>
        <authorList>
            <person name="Eastman K.E."/>
            <person name="Pendleton A.L."/>
            <person name="Shaikh M.A."/>
            <person name="Suttiyut T."/>
            <person name="Ogas R."/>
            <person name="Tomko P."/>
            <person name="Gavelis G."/>
            <person name="Widhalm J.R."/>
            <person name="Wisecaver J.H."/>
        </authorList>
    </citation>
    <scope>NUCLEOTIDE SEQUENCE</scope>
    <source>
        <strain evidence="15">ECLA1</strain>
    </source>
</reference>
<feature type="region of interest" description="Disordered" evidence="13">
    <location>
        <begin position="727"/>
        <end position="755"/>
    </location>
</feature>
<dbReference type="PROSITE" id="PS51194">
    <property type="entry name" value="HELICASE_CTER"/>
    <property type="match status" value="1"/>
</dbReference>
<keyword evidence="9" id="KW-0067">ATP-binding</keyword>
<evidence type="ECO:0000256" key="11">
    <source>
        <dbReference type="ARBA" id="ARBA00023128"/>
    </source>
</evidence>
<keyword evidence="6" id="KW-0547">Nucleotide-binding</keyword>
<feature type="compositionally biased region" description="Basic and acidic residues" evidence="13">
    <location>
        <begin position="743"/>
        <end position="755"/>
    </location>
</feature>
<dbReference type="InterPro" id="IPR055206">
    <property type="entry name" value="DEXQc_SUV3"/>
</dbReference>
<dbReference type="Gene3D" id="1.20.272.40">
    <property type="match status" value="1"/>
</dbReference>
<evidence type="ECO:0000313" key="15">
    <source>
        <dbReference type="EMBL" id="KAK3789499.1"/>
    </source>
</evidence>
<dbReference type="InterPro" id="IPR001650">
    <property type="entry name" value="Helicase_C-like"/>
</dbReference>
<dbReference type="InterPro" id="IPR044774">
    <property type="entry name" value="Suv3_DEXQc"/>
</dbReference>
<dbReference type="GO" id="GO:0045025">
    <property type="term" value="C:mitochondrial degradosome"/>
    <property type="evidence" value="ECO:0007669"/>
    <property type="project" value="TreeGrafter"/>
</dbReference>
<dbReference type="GO" id="GO:0016787">
    <property type="term" value="F:hydrolase activity"/>
    <property type="evidence" value="ECO:0007669"/>
    <property type="project" value="UniProtKB-KW"/>
</dbReference>
<comment type="subcellular location">
    <subcellularLocation>
        <location evidence="3">Mitochondrion</location>
    </subcellularLocation>
</comment>
<keyword evidence="10" id="KW-0809">Transit peptide</keyword>
<evidence type="ECO:0000256" key="12">
    <source>
        <dbReference type="ARBA" id="ARBA00047984"/>
    </source>
</evidence>
<proteinExistence type="inferred from homology"/>
<dbReference type="Pfam" id="PF18147">
    <property type="entry name" value="Suv3_C_1"/>
    <property type="match status" value="1"/>
</dbReference>
<dbReference type="InterPro" id="IPR022192">
    <property type="entry name" value="SUV3_C"/>
</dbReference>
<organism evidence="15 16">
    <name type="scientific">Elysia crispata</name>
    <name type="common">lettuce slug</name>
    <dbReference type="NCBI Taxonomy" id="231223"/>
    <lineage>
        <taxon>Eukaryota</taxon>
        <taxon>Metazoa</taxon>
        <taxon>Spiralia</taxon>
        <taxon>Lophotrochozoa</taxon>
        <taxon>Mollusca</taxon>
        <taxon>Gastropoda</taxon>
        <taxon>Heterobranchia</taxon>
        <taxon>Euthyneura</taxon>
        <taxon>Panpulmonata</taxon>
        <taxon>Sacoglossa</taxon>
        <taxon>Placobranchoidea</taxon>
        <taxon>Plakobranchidae</taxon>
        <taxon>Elysia</taxon>
    </lineage>
</organism>
<dbReference type="Proteomes" id="UP001283361">
    <property type="component" value="Unassembled WGS sequence"/>
</dbReference>
<comment type="similarity">
    <text evidence="4">Belongs to the helicase family.</text>
</comment>
<dbReference type="Pfam" id="PF18114">
    <property type="entry name" value="Suv3_N"/>
    <property type="match status" value="1"/>
</dbReference>
<dbReference type="InterPro" id="IPR027417">
    <property type="entry name" value="P-loop_NTPase"/>
</dbReference>
<dbReference type="GO" id="GO:0005524">
    <property type="term" value="F:ATP binding"/>
    <property type="evidence" value="ECO:0007669"/>
    <property type="project" value="UniProtKB-KW"/>
</dbReference>
<dbReference type="PANTHER" id="PTHR12131">
    <property type="entry name" value="ATP-DEPENDENT RNA AND DNA HELICASE"/>
    <property type="match status" value="1"/>
</dbReference>
<evidence type="ECO:0000256" key="13">
    <source>
        <dbReference type="SAM" id="MobiDB-lite"/>
    </source>
</evidence>
<dbReference type="CDD" id="cd18805">
    <property type="entry name" value="SF2_C_suv3"/>
    <property type="match status" value="1"/>
</dbReference>
<evidence type="ECO:0000259" key="14">
    <source>
        <dbReference type="PROSITE" id="PS51194"/>
    </source>
</evidence>
<keyword evidence="7" id="KW-0378">Hydrolase</keyword>
<dbReference type="Pfam" id="PF22527">
    <property type="entry name" value="DEXQc_Suv3"/>
    <property type="match status" value="1"/>
</dbReference>
<dbReference type="GO" id="GO:0000965">
    <property type="term" value="P:mitochondrial RNA 3'-end processing"/>
    <property type="evidence" value="ECO:0007669"/>
    <property type="project" value="TreeGrafter"/>
</dbReference>
<feature type="region of interest" description="Disordered" evidence="13">
    <location>
        <begin position="789"/>
        <end position="811"/>
    </location>
</feature>
<dbReference type="SMART" id="SM00490">
    <property type="entry name" value="HELICc"/>
    <property type="match status" value="1"/>
</dbReference>
<dbReference type="Pfam" id="PF00271">
    <property type="entry name" value="Helicase_C"/>
    <property type="match status" value="1"/>
</dbReference>
<evidence type="ECO:0000256" key="5">
    <source>
        <dbReference type="ARBA" id="ARBA00012552"/>
    </source>
</evidence>
<dbReference type="FunFam" id="1.20.58.1080:FF:000001">
    <property type="entry name" value="ATP-dependent RNA helicase SUPV3L1, mitochondrial"/>
    <property type="match status" value="1"/>
</dbReference>
<keyword evidence="16" id="KW-1185">Reference proteome</keyword>
<accession>A0AAE1AKB7</accession>
<evidence type="ECO:0000313" key="16">
    <source>
        <dbReference type="Proteomes" id="UP001283361"/>
    </source>
</evidence>
<name>A0AAE1AKB7_9GAST</name>
<dbReference type="FunFam" id="3.40.50.300:FF:000269">
    <property type="entry name" value="ATP-dependent RNA helicase SUPV3L1, mitochondrial"/>
    <property type="match status" value="1"/>
</dbReference>
<evidence type="ECO:0000256" key="2">
    <source>
        <dbReference type="ARBA" id="ARBA00001946"/>
    </source>
</evidence>
<dbReference type="GO" id="GO:0003724">
    <property type="term" value="F:RNA helicase activity"/>
    <property type="evidence" value="ECO:0007669"/>
    <property type="project" value="UniProtKB-EC"/>
</dbReference>
<keyword evidence="8" id="KW-0347">Helicase</keyword>
<evidence type="ECO:0000256" key="8">
    <source>
        <dbReference type="ARBA" id="ARBA00022806"/>
    </source>
</evidence>
<evidence type="ECO:0000256" key="7">
    <source>
        <dbReference type="ARBA" id="ARBA00022801"/>
    </source>
</evidence>
<dbReference type="InterPro" id="IPR050699">
    <property type="entry name" value="RNA-DNA_Helicase"/>
</dbReference>
<dbReference type="Gene3D" id="1.20.58.1080">
    <property type="match status" value="1"/>
</dbReference>
<dbReference type="EMBL" id="JAWDGP010001658">
    <property type="protein sequence ID" value="KAK3789499.1"/>
    <property type="molecule type" value="Genomic_DNA"/>
</dbReference>
<protein>
    <recommendedName>
        <fullName evidence="5">RNA helicase</fullName>
        <ecNumber evidence="5">3.6.4.13</ecNumber>
    </recommendedName>
</protein>
<evidence type="ECO:0000256" key="3">
    <source>
        <dbReference type="ARBA" id="ARBA00004173"/>
    </source>
</evidence>
<keyword evidence="11" id="KW-0496">Mitochondrion</keyword>
<sequence>MRPWTHDFLFKILAKKPIYAIINFMACKLHRALLHCAENAFIMRSILYLSSPSIKSVTCCLKNSRRLKSRRSNDSLSSIIQPLPVKPASRNTDDINIGEELTGALKKDKLLKLLAQFYNRDAVKKLAFDNGLDNRLFHKAFISFRKFCFDSEQLPVDLHIVVSDILQGSGHVDDIFPYFLRHCYEIFPHLECMEDLKKISDLRLPANWYPEARSIQRKFIFHAGPTNSGKTYHALERFINSKSGIYCGPLKLLASEVYHKCNTAGTPCDLITGEERKFASEDGTTSGHVACTVEMASLTNPYEVAVIDEIQMIKDQQRGWAWTRALLGLYAQEIHVCGEVSTIDLVRELALTTGEEVEIRRYKRLTDLTYLNSSVDKFENVRPGDCIVCFNKNDIYYVTRQLEQLNKECAVIYGSLPPSTKIAQSTKFNDTSNACKIMVATDAIGMGLNLAIKRIIFYSVMKPMMNDKGEIEMDLISTSQALQIAGRAGRYNTVYEHGEVTTFYSKDLRILKDIVKQPIEPVMQGGLHPTADQIELFAYHLPKASLSNLIDIFEMSCEMDSDTFFMCNSDDFKFLADMIEHVPLPLRVRYVFCCAPISVKQPFACAMFLKFARRFSRNEPLTLDWLCRQLGWPLKPAGNLVDLVHLECVFDVLDLYLWLSYRFPDLFPDVMMVRELQSELDSIIQVGVRNIVQLVRNQESQSKGIVVEGSEGLGMQDGEDAEFVMKTRKQRSRERKPLQRGLEQGHKEAKEAKAEVKYNNSKLAQKLVESGMVTKEVLDKLRTEWEAELRGNLQDGDSEDSSGDNGESKTR</sequence>
<evidence type="ECO:0000256" key="6">
    <source>
        <dbReference type="ARBA" id="ARBA00022741"/>
    </source>
</evidence>
<evidence type="ECO:0000256" key="1">
    <source>
        <dbReference type="ARBA" id="ARBA00001936"/>
    </source>
</evidence>
<comment type="caution">
    <text evidence="15">The sequence shown here is derived from an EMBL/GenBank/DDBJ whole genome shotgun (WGS) entry which is preliminary data.</text>
</comment>
<evidence type="ECO:0000256" key="4">
    <source>
        <dbReference type="ARBA" id="ARBA00008708"/>
    </source>
</evidence>
<dbReference type="EC" id="3.6.4.13" evidence="5"/>
<dbReference type="AlphaFoldDB" id="A0AAE1AKB7"/>
<dbReference type="PANTHER" id="PTHR12131:SF1">
    <property type="entry name" value="ATP-DEPENDENT RNA HELICASE SUPV3L1, MITOCHONDRIAL-RELATED"/>
    <property type="match status" value="1"/>
</dbReference>
<dbReference type="CDD" id="cd17913">
    <property type="entry name" value="DEXQc_Suv3"/>
    <property type="match status" value="1"/>
</dbReference>
<comment type="cofactor">
    <cofactor evidence="2">
        <name>Mg(2+)</name>
        <dbReference type="ChEBI" id="CHEBI:18420"/>
    </cofactor>
</comment>
<evidence type="ECO:0000256" key="10">
    <source>
        <dbReference type="ARBA" id="ARBA00022946"/>
    </source>
</evidence>
<comment type="cofactor">
    <cofactor evidence="1">
        <name>Mn(2+)</name>
        <dbReference type="ChEBI" id="CHEBI:29035"/>
    </cofactor>
</comment>
<dbReference type="Gene3D" id="3.40.50.300">
    <property type="entry name" value="P-loop containing nucleotide triphosphate hydrolases"/>
    <property type="match status" value="2"/>
</dbReference>
<dbReference type="Pfam" id="PF12513">
    <property type="entry name" value="SUV3_C"/>
    <property type="match status" value="1"/>
</dbReference>
<dbReference type="Gene3D" id="1.10.1740.140">
    <property type="match status" value="1"/>
</dbReference>
<gene>
    <name evidence="15" type="ORF">RRG08_004571</name>
</gene>